<feature type="compositionally biased region" description="Low complexity" evidence="2">
    <location>
        <begin position="197"/>
        <end position="214"/>
    </location>
</feature>
<keyword evidence="1 3" id="KW-0732">Signal</keyword>
<feature type="compositionally biased region" description="Basic residues" evidence="2">
    <location>
        <begin position="215"/>
        <end position="226"/>
    </location>
</feature>
<organism evidence="4 5">
    <name type="scientific">Tilletia horrida</name>
    <dbReference type="NCBI Taxonomy" id="155126"/>
    <lineage>
        <taxon>Eukaryota</taxon>
        <taxon>Fungi</taxon>
        <taxon>Dikarya</taxon>
        <taxon>Basidiomycota</taxon>
        <taxon>Ustilaginomycotina</taxon>
        <taxon>Exobasidiomycetes</taxon>
        <taxon>Tilletiales</taxon>
        <taxon>Tilletiaceae</taxon>
        <taxon>Tilletia</taxon>
    </lineage>
</organism>
<dbReference type="PANTHER" id="PTHR31836">
    <property type="match status" value="1"/>
</dbReference>
<comment type="caution">
    <text evidence="4">The sequence shown here is derived from an EMBL/GenBank/DDBJ whole genome shotgun (WGS) entry which is preliminary data.</text>
</comment>
<dbReference type="Gene3D" id="2.40.40.10">
    <property type="entry name" value="RlpA-like domain"/>
    <property type="match status" value="1"/>
</dbReference>
<evidence type="ECO:0000256" key="3">
    <source>
        <dbReference type="SAM" id="SignalP"/>
    </source>
</evidence>
<evidence type="ECO:0000256" key="1">
    <source>
        <dbReference type="ARBA" id="ARBA00022729"/>
    </source>
</evidence>
<dbReference type="SUPFAM" id="SSF50685">
    <property type="entry name" value="Barwin-like endoglucanases"/>
    <property type="match status" value="1"/>
</dbReference>
<feature type="compositionally biased region" description="Low complexity" evidence="2">
    <location>
        <begin position="170"/>
        <end position="183"/>
    </location>
</feature>
<name>A0AAN6JWM6_9BASI</name>
<accession>A0AAN6JWM6</accession>
<evidence type="ECO:0008006" key="6">
    <source>
        <dbReference type="Google" id="ProtNLM"/>
    </source>
</evidence>
<evidence type="ECO:0000313" key="5">
    <source>
        <dbReference type="Proteomes" id="UP001176517"/>
    </source>
</evidence>
<dbReference type="EMBL" id="JAPDMZ010000009">
    <property type="protein sequence ID" value="KAK0556990.1"/>
    <property type="molecule type" value="Genomic_DNA"/>
</dbReference>
<reference evidence="4" key="1">
    <citation type="journal article" date="2023" name="PhytoFront">
        <title>Draft Genome Resources of Seven Strains of Tilletia horrida, Causal Agent of Kernel Smut of Rice.</title>
        <authorList>
            <person name="Khanal S."/>
            <person name="Antony Babu S."/>
            <person name="Zhou X.G."/>
        </authorList>
    </citation>
    <scope>NUCLEOTIDE SEQUENCE</scope>
    <source>
        <strain evidence="4">TX6</strain>
    </source>
</reference>
<evidence type="ECO:0000256" key="2">
    <source>
        <dbReference type="SAM" id="MobiDB-lite"/>
    </source>
</evidence>
<feature type="signal peptide" evidence="3">
    <location>
        <begin position="1"/>
        <end position="18"/>
    </location>
</feature>
<dbReference type="InterPro" id="IPR036908">
    <property type="entry name" value="RlpA-like_sf"/>
</dbReference>
<keyword evidence="5" id="KW-1185">Reference proteome</keyword>
<dbReference type="CDD" id="cd22191">
    <property type="entry name" value="DPBB_RlpA_EXP_N-like"/>
    <property type="match status" value="1"/>
</dbReference>
<gene>
    <name evidence="4" type="ORF">OC846_000835</name>
</gene>
<dbReference type="AlphaFoldDB" id="A0AAN6JWM6"/>
<feature type="region of interest" description="Disordered" evidence="2">
    <location>
        <begin position="161"/>
        <end position="237"/>
    </location>
</feature>
<sequence length="256" mass="26596">MRVSTAVASAALFGLVTASSSHNAIRRPAVPRRLDSHAVSDPVAERGLLDALFGSHSGTGTWYGVGVSMGACGSWTSPGERAVALNQQLYGNPNAVSPWCGKKLKIKANGVTSFATVVDCCPTCANSGSLDMSKILFQDFSDLGTGELDISWSWVGADGGNNDNGGHGGNSPSSHNNNNNNDDNTPKHTSTHKPKPTHTSTTTKTTSTKTSTTKTKTKTKKTKTHKATSTPTADSNLANLGNVISGFQNLAHAGQA</sequence>
<dbReference type="PANTHER" id="PTHR31836:SF28">
    <property type="entry name" value="SRCR DOMAIN-CONTAINING PROTEIN-RELATED"/>
    <property type="match status" value="1"/>
</dbReference>
<dbReference type="InterPro" id="IPR051477">
    <property type="entry name" value="Expansin_CellWall"/>
</dbReference>
<evidence type="ECO:0000313" key="4">
    <source>
        <dbReference type="EMBL" id="KAK0556990.1"/>
    </source>
</evidence>
<feature type="chain" id="PRO_5042990978" description="RlpA-like protein double-psi beta-barrel domain-containing protein" evidence="3">
    <location>
        <begin position="19"/>
        <end position="256"/>
    </location>
</feature>
<dbReference type="Proteomes" id="UP001176517">
    <property type="component" value="Unassembled WGS sequence"/>
</dbReference>
<proteinExistence type="predicted"/>
<protein>
    <recommendedName>
        <fullName evidence="6">RlpA-like protein double-psi beta-barrel domain-containing protein</fullName>
    </recommendedName>
</protein>